<evidence type="ECO:0000313" key="1">
    <source>
        <dbReference type="EMBL" id="MFD2233972.1"/>
    </source>
</evidence>
<proteinExistence type="predicted"/>
<organism evidence="1 2">
    <name type="scientific">Phaeospirillum tilakii</name>
    <dbReference type="NCBI Taxonomy" id="741673"/>
    <lineage>
        <taxon>Bacteria</taxon>
        <taxon>Pseudomonadati</taxon>
        <taxon>Pseudomonadota</taxon>
        <taxon>Alphaproteobacteria</taxon>
        <taxon>Rhodospirillales</taxon>
        <taxon>Rhodospirillaceae</taxon>
        <taxon>Phaeospirillum</taxon>
    </lineage>
</organism>
<dbReference type="EMBL" id="JBHUIY010000015">
    <property type="protein sequence ID" value="MFD2233972.1"/>
    <property type="molecule type" value="Genomic_DNA"/>
</dbReference>
<gene>
    <name evidence="1" type="ORF">ACFSNB_09155</name>
</gene>
<reference evidence="2" key="1">
    <citation type="journal article" date="2019" name="Int. J. Syst. Evol. Microbiol.">
        <title>The Global Catalogue of Microorganisms (GCM) 10K type strain sequencing project: providing services to taxonomists for standard genome sequencing and annotation.</title>
        <authorList>
            <consortium name="The Broad Institute Genomics Platform"/>
            <consortium name="The Broad Institute Genome Sequencing Center for Infectious Disease"/>
            <person name="Wu L."/>
            <person name="Ma J."/>
        </authorList>
    </citation>
    <scope>NUCLEOTIDE SEQUENCE [LARGE SCALE GENOMIC DNA]</scope>
    <source>
        <strain evidence="2">KCTC 15012</strain>
    </source>
</reference>
<name>A0ABW5CDA0_9PROT</name>
<dbReference type="RefSeq" id="WP_377315871.1">
    <property type="nucleotide sequence ID" value="NZ_JBHUIY010000015.1"/>
</dbReference>
<comment type="caution">
    <text evidence="1">The sequence shown here is derived from an EMBL/GenBank/DDBJ whole genome shotgun (WGS) entry which is preliminary data.</text>
</comment>
<sequence>MNAPPPSRTFSDRRRAARRRARLKRYALAGGLAATLLAAATVWLLIRADHGVPSAAGAEQFLDHMVAAAGGVAPPPSPGGPVFHVERKSNGQIVVTAERVPPGPCVSAGWKLVRRGMLSINGITPTRVSAARLADLCNQSDSATVVWIPRPPE</sequence>
<protein>
    <submittedName>
        <fullName evidence="1">Uncharacterized protein</fullName>
    </submittedName>
</protein>
<dbReference type="Proteomes" id="UP001597296">
    <property type="component" value="Unassembled WGS sequence"/>
</dbReference>
<keyword evidence="2" id="KW-1185">Reference proteome</keyword>
<evidence type="ECO:0000313" key="2">
    <source>
        <dbReference type="Proteomes" id="UP001597296"/>
    </source>
</evidence>
<accession>A0ABW5CDA0</accession>